<dbReference type="RefSeq" id="WP_192774344.1">
    <property type="nucleotide sequence ID" value="NZ_BAAASY010000017.1"/>
</dbReference>
<keyword evidence="3" id="KW-1185">Reference proteome</keyword>
<feature type="transmembrane region" description="Helical" evidence="1">
    <location>
        <begin position="50"/>
        <end position="69"/>
    </location>
</feature>
<dbReference type="Proteomes" id="UP000661607">
    <property type="component" value="Unassembled WGS sequence"/>
</dbReference>
<comment type="caution">
    <text evidence="2">The sequence shown here is derived from an EMBL/GenBank/DDBJ whole genome shotgun (WGS) entry which is preliminary data.</text>
</comment>
<feature type="transmembrane region" description="Helical" evidence="1">
    <location>
        <begin position="81"/>
        <end position="106"/>
    </location>
</feature>
<feature type="transmembrane region" description="Helical" evidence="1">
    <location>
        <begin position="112"/>
        <end position="129"/>
    </location>
</feature>
<protein>
    <recommendedName>
        <fullName evidence="4">DUF998 domain-containing protein</fullName>
    </recommendedName>
</protein>
<dbReference type="EMBL" id="JADBEF010000001">
    <property type="protein sequence ID" value="MBE1559004.1"/>
    <property type="molecule type" value="Genomic_DNA"/>
</dbReference>
<name>A0ABR9KAG5_9ACTN</name>
<organism evidence="2 3">
    <name type="scientific">Nonomuraea africana</name>
    <dbReference type="NCBI Taxonomy" id="46171"/>
    <lineage>
        <taxon>Bacteria</taxon>
        <taxon>Bacillati</taxon>
        <taxon>Actinomycetota</taxon>
        <taxon>Actinomycetes</taxon>
        <taxon>Streptosporangiales</taxon>
        <taxon>Streptosporangiaceae</taxon>
        <taxon>Nonomuraea</taxon>
    </lineage>
</organism>
<reference evidence="2 3" key="1">
    <citation type="submission" date="2020-10" db="EMBL/GenBank/DDBJ databases">
        <title>Sequencing the genomes of 1000 actinobacteria strains.</title>
        <authorList>
            <person name="Klenk H.-P."/>
        </authorList>
    </citation>
    <scope>NUCLEOTIDE SEQUENCE [LARGE SCALE GENOMIC DNA]</scope>
    <source>
        <strain evidence="2 3">DSM 43748</strain>
    </source>
</reference>
<sequence>MKIAYAAMAWTGLYVASKVSFALDGRLGFTGGPRVSPDSYQAYGPGEVALAQWANAGSGLLIIAVLLLGRLDLSGRWPRRILLTLHWLFTAMAAVGGVGMLGTGLFTDRGGALFGGYCAVWAVLLFLTTRDLHRRPARQRALRAVRG</sequence>
<evidence type="ECO:0000313" key="2">
    <source>
        <dbReference type="EMBL" id="MBE1559004.1"/>
    </source>
</evidence>
<gene>
    <name evidence="2" type="ORF">H4W81_001783</name>
</gene>
<keyword evidence="1" id="KW-0472">Membrane</keyword>
<evidence type="ECO:0000313" key="3">
    <source>
        <dbReference type="Proteomes" id="UP000661607"/>
    </source>
</evidence>
<keyword evidence="1" id="KW-0812">Transmembrane</keyword>
<accession>A0ABR9KAG5</accession>
<keyword evidence="1" id="KW-1133">Transmembrane helix</keyword>
<proteinExistence type="predicted"/>
<evidence type="ECO:0008006" key="4">
    <source>
        <dbReference type="Google" id="ProtNLM"/>
    </source>
</evidence>
<evidence type="ECO:0000256" key="1">
    <source>
        <dbReference type="SAM" id="Phobius"/>
    </source>
</evidence>